<dbReference type="InterPro" id="IPR039424">
    <property type="entry name" value="SBP_5"/>
</dbReference>
<evidence type="ECO:0000256" key="4">
    <source>
        <dbReference type="ARBA" id="ARBA00022729"/>
    </source>
</evidence>
<evidence type="ECO:0000313" key="7">
    <source>
        <dbReference type="Proteomes" id="UP000295357"/>
    </source>
</evidence>
<dbReference type="PANTHER" id="PTHR30290">
    <property type="entry name" value="PERIPLASMIC BINDING COMPONENT OF ABC TRANSPORTER"/>
    <property type="match status" value="1"/>
</dbReference>
<gene>
    <name evidence="6" type="ORF">DFR39_101648</name>
</gene>
<comment type="caution">
    <text evidence="6">The sequence shown here is derived from an EMBL/GenBank/DDBJ whole genome shotgun (WGS) entry which is preliminary data.</text>
</comment>
<accession>A0A4R6NFX9</accession>
<dbReference type="Gene3D" id="3.90.76.10">
    <property type="entry name" value="Dipeptide-binding Protein, Domain 1"/>
    <property type="match status" value="1"/>
</dbReference>
<evidence type="ECO:0000259" key="5">
    <source>
        <dbReference type="Pfam" id="PF00496"/>
    </source>
</evidence>
<sequence>MPAMSCITPRRRDLLLGSLAAAGVALPGAGLAATGRKVLRVAFQTAEVGFDPPQVSDQTSVHINAHIFEPPLCYDPLAPGAVLRPLTAAALPEISADARHFVFSIRPGIFFADDPAFKGQRRELVAEDYVYSIKRFFDPRLRTEHLYQFEGAQILGLNELRQAAIKSQRPFDYDRPVPGLRALDRYRFEIRLAEGDPRFVHHFANAGLTGAVAREVVQAYGEELMAHPVGTGPFRLARWRRGSLIVLERNPGFREQRFDSVAPPDDAQAQAMAAHLAGRRLPLLDEVHVAIIEESQPRWLAFQGGELDVLTLPPGLAPVVMPGGRLAPHLAKRGMQARTSLGPDVKFTFFNCQDPQVGGNTPERVALRRAIALAYDSEQEIRVVFKGQAVPAQSLLPPVIYGHDPQLRSELSAADLPRARALLDIYGYRDRDGDGWREHPDGQPLTLRMAGTAHSNQRAVNELWKKRMDALGLRMEFETSQFGELIKKSLAGQLMMWGFSWDISAPDGDFFLAMAYGPNAGQSNDARWQLPAYDRLYERQRRLPDGPERLAAMREANRLMLAYMPYIAHSHAIRVDLWQPRVQGYRRHPFNRDWWRYVDLQG</sequence>
<evidence type="ECO:0000256" key="1">
    <source>
        <dbReference type="ARBA" id="ARBA00004196"/>
    </source>
</evidence>
<reference evidence="6 7" key="1">
    <citation type="submission" date="2019-03" db="EMBL/GenBank/DDBJ databases">
        <title>Genomic Encyclopedia of Type Strains, Phase IV (KMG-IV): sequencing the most valuable type-strain genomes for metagenomic binning, comparative biology and taxonomic classification.</title>
        <authorList>
            <person name="Goeker M."/>
        </authorList>
    </citation>
    <scope>NUCLEOTIDE SEQUENCE [LARGE SCALE GENOMIC DNA]</scope>
    <source>
        <strain evidence="6 7">DSM 25082</strain>
    </source>
</reference>
<dbReference type="Proteomes" id="UP000295357">
    <property type="component" value="Unassembled WGS sequence"/>
</dbReference>
<dbReference type="GO" id="GO:1904680">
    <property type="term" value="F:peptide transmembrane transporter activity"/>
    <property type="evidence" value="ECO:0007669"/>
    <property type="project" value="TreeGrafter"/>
</dbReference>
<dbReference type="SUPFAM" id="SSF53850">
    <property type="entry name" value="Periplasmic binding protein-like II"/>
    <property type="match status" value="1"/>
</dbReference>
<keyword evidence="3" id="KW-0813">Transport</keyword>
<dbReference type="InterPro" id="IPR000914">
    <property type="entry name" value="SBP_5_dom"/>
</dbReference>
<keyword evidence="7" id="KW-1185">Reference proteome</keyword>
<dbReference type="PANTHER" id="PTHR30290:SF10">
    <property type="entry name" value="PERIPLASMIC OLIGOPEPTIDE-BINDING PROTEIN-RELATED"/>
    <property type="match status" value="1"/>
</dbReference>
<evidence type="ECO:0000313" key="6">
    <source>
        <dbReference type="EMBL" id="TDP13174.1"/>
    </source>
</evidence>
<proteinExistence type="inferred from homology"/>
<dbReference type="GO" id="GO:0015833">
    <property type="term" value="P:peptide transport"/>
    <property type="evidence" value="ECO:0007669"/>
    <property type="project" value="TreeGrafter"/>
</dbReference>
<evidence type="ECO:0000256" key="2">
    <source>
        <dbReference type="ARBA" id="ARBA00005695"/>
    </source>
</evidence>
<comment type="subcellular location">
    <subcellularLocation>
        <location evidence="1">Cell envelope</location>
    </subcellularLocation>
</comment>
<dbReference type="AlphaFoldDB" id="A0A4R6NFX9"/>
<name>A0A4R6NFX9_9BURK</name>
<dbReference type="GO" id="GO:0030288">
    <property type="term" value="C:outer membrane-bounded periplasmic space"/>
    <property type="evidence" value="ECO:0007669"/>
    <property type="project" value="UniProtKB-ARBA"/>
</dbReference>
<dbReference type="Pfam" id="PF00496">
    <property type="entry name" value="SBP_bac_5"/>
    <property type="match status" value="1"/>
</dbReference>
<dbReference type="Gene3D" id="3.40.190.10">
    <property type="entry name" value="Periplasmic binding protein-like II"/>
    <property type="match status" value="1"/>
</dbReference>
<dbReference type="GO" id="GO:0043190">
    <property type="term" value="C:ATP-binding cassette (ABC) transporter complex"/>
    <property type="evidence" value="ECO:0007669"/>
    <property type="project" value="InterPro"/>
</dbReference>
<keyword evidence="4" id="KW-0732">Signal</keyword>
<evidence type="ECO:0000256" key="3">
    <source>
        <dbReference type="ARBA" id="ARBA00022448"/>
    </source>
</evidence>
<protein>
    <submittedName>
        <fullName evidence="6">ABC-type transport system substrate-binding protein</fullName>
    </submittedName>
</protein>
<dbReference type="EMBL" id="SNXE01000001">
    <property type="protein sequence ID" value="TDP13174.1"/>
    <property type="molecule type" value="Genomic_DNA"/>
</dbReference>
<dbReference type="PIRSF" id="PIRSF002741">
    <property type="entry name" value="MppA"/>
    <property type="match status" value="1"/>
</dbReference>
<dbReference type="InterPro" id="IPR030678">
    <property type="entry name" value="Peptide/Ni-bd"/>
</dbReference>
<dbReference type="Gene3D" id="3.10.105.10">
    <property type="entry name" value="Dipeptide-binding Protein, Domain 3"/>
    <property type="match status" value="1"/>
</dbReference>
<comment type="similarity">
    <text evidence="2">Belongs to the bacterial solute-binding protein 5 family.</text>
</comment>
<organism evidence="6 7">
    <name type="scientific">Roseateles asaccharophilus</name>
    <dbReference type="NCBI Taxonomy" id="582607"/>
    <lineage>
        <taxon>Bacteria</taxon>
        <taxon>Pseudomonadati</taxon>
        <taxon>Pseudomonadota</taxon>
        <taxon>Betaproteobacteria</taxon>
        <taxon>Burkholderiales</taxon>
        <taxon>Sphaerotilaceae</taxon>
        <taxon>Roseateles</taxon>
    </lineage>
</organism>
<feature type="domain" description="Solute-binding protein family 5" evidence="5">
    <location>
        <begin position="84"/>
        <end position="521"/>
    </location>
</feature>